<proteinExistence type="predicted"/>
<comment type="caution">
    <text evidence="1">The sequence shown here is derived from an EMBL/GenBank/DDBJ whole genome shotgun (WGS) entry which is preliminary data.</text>
</comment>
<dbReference type="AlphaFoldDB" id="A0A9P9YW94"/>
<protein>
    <submittedName>
        <fullName evidence="1">Uncharacterized protein</fullName>
    </submittedName>
</protein>
<evidence type="ECO:0000313" key="1">
    <source>
        <dbReference type="EMBL" id="KAI8044268.1"/>
    </source>
</evidence>
<evidence type="ECO:0000313" key="2">
    <source>
        <dbReference type="Proteomes" id="UP001059596"/>
    </source>
</evidence>
<dbReference type="Proteomes" id="UP001059596">
    <property type="component" value="Chromosome 3R"/>
</dbReference>
<gene>
    <name evidence="1" type="ORF">M5D96_000419</name>
</gene>
<name>A0A9P9YW94_9MUSC</name>
<accession>A0A9P9YW94</accession>
<organism evidence="1 2">
    <name type="scientific">Drosophila gunungcola</name>
    <name type="common">fruit fly</name>
    <dbReference type="NCBI Taxonomy" id="103775"/>
    <lineage>
        <taxon>Eukaryota</taxon>
        <taxon>Metazoa</taxon>
        <taxon>Ecdysozoa</taxon>
        <taxon>Arthropoda</taxon>
        <taxon>Hexapoda</taxon>
        <taxon>Insecta</taxon>
        <taxon>Pterygota</taxon>
        <taxon>Neoptera</taxon>
        <taxon>Endopterygota</taxon>
        <taxon>Diptera</taxon>
        <taxon>Brachycera</taxon>
        <taxon>Muscomorpha</taxon>
        <taxon>Ephydroidea</taxon>
        <taxon>Drosophilidae</taxon>
        <taxon>Drosophila</taxon>
        <taxon>Sophophora</taxon>
    </lineage>
</organism>
<keyword evidence="2" id="KW-1185">Reference proteome</keyword>
<dbReference type="EMBL" id="JAMKOV010000001">
    <property type="protein sequence ID" value="KAI8044268.1"/>
    <property type="molecule type" value="Genomic_DNA"/>
</dbReference>
<reference evidence="1" key="1">
    <citation type="journal article" date="2023" name="Genome Biol. Evol.">
        <title>Long-read-based Genome Assembly of Drosophila gunungcola Reveals Fewer Chemosensory Genes in Flower-breeding Species.</title>
        <authorList>
            <person name="Negi A."/>
            <person name="Liao B.Y."/>
            <person name="Yeh S.D."/>
        </authorList>
    </citation>
    <scope>NUCLEOTIDE SEQUENCE</scope>
    <source>
        <strain evidence="1">Sukarami</strain>
    </source>
</reference>
<sequence length="155" mass="16832">MKIADNILQILVRVLQGGGYVGDLLQLIAVIGQSLDFANNTLDVLVFGYGSENKNQFQRDLGEELVLVGVQSGGHSARTDAAVGLADGAASFLDARKDEQIVEQEEATILARPLARWHGDQVEEQELPFGGYKIGDSLDDALQFAERGFPLYRSP</sequence>